<reference evidence="1 2" key="1">
    <citation type="submission" date="2017-02" db="EMBL/GenBank/DDBJ databases">
        <title>The new phylogeny of genus Mycobacterium.</title>
        <authorList>
            <person name="Tortoli E."/>
            <person name="Trovato A."/>
            <person name="Cirillo D.M."/>
        </authorList>
    </citation>
    <scope>NUCLEOTIDE SEQUENCE [LARGE SCALE GENOMIC DNA]</scope>
    <source>
        <strain evidence="1 2">DSM 45578</strain>
    </source>
</reference>
<evidence type="ECO:0000313" key="2">
    <source>
        <dbReference type="Proteomes" id="UP000192366"/>
    </source>
</evidence>
<proteinExistence type="predicted"/>
<organism evidence="1 2">
    <name type="scientific">Mycolicibacterium bacteremicum</name>
    <name type="common">Mycobacterium bacteremicum</name>
    <dbReference type="NCBI Taxonomy" id="564198"/>
    <lineage>
        <taxon>Bacteria</taxon>
        <taxon>Bacillati</taxon>
        <taxon>Actinomycetota</taxon>
        <taxon>Actinomycetes</taxon>
        <taxon>Mycobacteriales</taxon>
        <taxon>Mycobacteriaceae</taxon>
        <taxon>Mycolicibacterium</taxon>
    </lineage>
</organism>
<dbReference type="EMBL" id="MVHJ01000036">
    <property type="protein sequence ID" value="ORA01990.1"/>
    <property type="molecule type" value="Genomic_DNA"/>
</dbReference>
<gene>
    <name evidence="1" type="ORF">BST17_25610</name>
</gene>
<name>A0A1W9YQC2_MYCBA</name>
<accession>A0A1W9YQC2</accession>
<keyword evidence="2" id="KW-1185">Reference proteome</keyword>
<dbReference type="STRING" id="564198.BST17_25610"/>
<dbReference type="Proteomes" id="UP000192366">
    <property type="component" value="Unassembled WGS sequence"/>
</dbReference>
<dbReference type="AlphaFoldDB" id="A0A1W9YQC2"/>
<evidence type="ECO:0000313" key="1">
    <source>
        <dbReference type="EMBL" id="ORA01990.1"/>
    </source>
</evidence>
<protein>
    <submittedName>
        <fullName evidence="1">Uncharacterized protein</fullName>
    </submittedName>
</protein>
<comment type="caution">
    <text evidence="1">The sequence shown here is derived from an EMBL/GenBank/DDBJ whole genome shotgun (WGS) entry which is preliminary data.</text>
</comment>
<sequence>MSFVGEKLSFLDPDFLAAFFGPPDTLAGLAGVSKSTVSSVACQPGGGGGVGAGVPFCPLSANWIAEGMAEELISCSKLIPGPVILSTNLPADAASSVMRFPWIACQT</sequence>